<evidence type="ECO:0000256" key="1">
    <source>
        <dbReference type="SAM" id="Phobius"/>
    </source>
</evidence>
<keyword evidence="3" id="KW-1185">Reference proteome</keyword>
<keyword evidence="1" id="KW-0812">Transmembrane</keyword>
<keyword evidence="1" id="KW-0472">Membrane</keyword>
<evidence type="ECO:0000313" key="3">
    <source>
        <dbReference type="Proteomes" id="UP000037035"/>
    </source>
</evidence>
<organism evidence="2 3">
    <name type="scientific">Puccinia sorghi</name>
    <dbReference type="NCBI Taxonomy" id="27349"/>
    <lineage>
        <taxon>Eukaryota</taxon>
        <taxon>Fungi</taxon>
        <taxon>Dikarya</taxon>
        <taxon>Basidiomycota</taxon>
        <taxon>Pucciniomycotina</taxon>
        <taxon>Pucciniomycetes</taxon>
        <taxon>Pucciniales</taxon>
        <taxon>Pucciniaceae</taxon>
        <taxon>Puccinia</taxon>
    </lineage>
</organism>
<dbReference type="EMBL" id="LAVV01006366">
    <property type="protein sequence ID" value="KNZ60300.1"/>
    <property type="molecule type" value="Genomic_DNA"/>
</dbReference>
<feature type="transmembrane region" description="Helical" evidence="1">
    <location>
        <begin position="62"/>
        <end position="79"/>
    </location>
</feature>
<accession>A0A0L6VJI6</accession>
<dbReference type="Proteomes" id="UP000037035">
    <property type="component" value="Unassembled WGS sequence"/>
</dbReference>
<gene>
    <name evidence="2" type="ORF">VP01_1576g2</name>
</gene>
<dbReference type="VEuPathDB" id="FungiDB:VP01_1576g2"/>
<keyword evidence="1" id="KW-1133">Transmembrane helix</keyword>
<feature type="non-terminal residue" evidence="2">
    <location>
        <position position="1"/>
    </location>
</feature>
<feature type="transmembrane region" description="Helical" evidence="1">
    <location>
        <begin position="99"/>
        <end position="118"/>
    </location>
</feature>
<name>A0A0L6VJI6_9BASI</name>
<evidence type="ECO:0000313" key="2">
    <source>
        <dbReference type="EMBL" id="KNZ60300.1"/>
    </source>
</evidence>
<proteinExistence type="predicted"/>
<reference evidence="2 3" key="1">
    <citation type="submission" date="2015-08" db="EMBL/GenBank/DDBJ databases">
        <title>Next Generation Sequencing and Analysis of the Genome of Puccinia sorghi L Schw, the Causal Agent of Maize Common Rust.</title>
        <authorList>
            <person name="Rochi L."/>
            <person name="Burguener G."/>
            <person name="Darino M."/>
            <person name="Turjanski A."/>
            <person name="Kreff E."/>
            <person name="Dieguez M.J."/>
            <person name="Sacco F."/>
        </authorList>
    </citation>
    <scope>NUCLEOTIDE SEQUENCE [LARGE SCALE GENOMIC DNA]</scope>
    <source>
        <strain evidence="2 3">RO10H11247</strain>
    </source>
</reference>
<sequence length="158" mass="17792">LLESEILRVLKDHKMLMVGWANGVDLLWMKTRSSDSASNHPWFDLIGSTKQWSIWGLKKRDLRGIAIIMLIAVMILRMLRNSCNLGHRLRKSCTLRGPWIDDFTCLACILGILFNCNLKMKKSGMSANGGPVTLTVWNTLRGVELGGEIDNYTTNNVS</sequence>
<protein>
    <submittedName>
        <fullName evidence="2">Uncharacterized protein</fullName>
    </submittedName>
</protein>
<dbReference type="AlphaFoldDB" id="A0A0L6VJI6"/>
<comment type="caution">
    <text evidence="2">The sequence shown here is derived from an EMBL/GenBank/DDBJ whole genome shotgun (WGS) entry which is preliminary data.</text>
</comment>